<proteinExistence type="predicted"/>
<keyword evidence="2" id="KW-0732">Signal</keyword>
<evidence type="ECO:0008006" key="5">
    <source>
        <dbReference type="Google" id="ProtNLM"/>
    </source>
</evidence>
<dbReference type="AlphaFoldDB" id="A0A0S2ZQS1"/>
<name>A0A0S2ZQS1_9FUSO</name>
<evidence type="ECO:0000256" key="1">
    <source>
        <dbReference type="SAM" id="Coils"/>
    </source>
</evidence>
<evidence type="ECO:0000313" key="3">
    <source>
        <dbReference type="EMBL" id="ALQ41191.1"/>
    </source>
</evidence>
<organism evidence="3">
    <name type="scientific">Fusobacterium hwasookii ChDC F174</name>
    <dbReference type="NCBI Taxonomy" id="1307442"/>
    <lineage>
        <taxon>Bacteria</taxon>
        <taxon>Fusobacteriati</taxon>
        <taxon>Fusobacteriota</taxon>
        <taxon>Fusobacteriia</taxon>
        <taxon>Fusobacteriales</taxon>
        <taxon>Fusobacteriaceae</taxon>
        <taxon>Fusobacterium</taxon>
    </lineage>
</organism>
<dbReference type="KEGG" id="fhw:RN87_11560"/>
<sequence length="251" mass="29042">MRKMFIGIFILASVTSFAGAMPVVEIGQNVRMNTLTKIEQAKATIEDIKQTKNQIIQLKNDALNLNKWANIVLDDTLGISQKDIEDVLTIKRESEALIKEARNLQKNWKSEFKLDYTKLDANQLAKEDEKSLRELEALKSGLGNFDQEIKRLEEKGLELKKTLKEFNSKNRIVEGNVQAMQLTNEILGSLYSSVNQVNDTLKYQEAIRRREEELKEERKKINNAKSVELLQKERKYKRNRVNSGTYTEFVM</sequence>
<dbReference type="EMBL" id="CP013332">
    <property type="protein sequence ID" value="ALQ41191.1"/>
    <property type="molecule type" value="Genomic_DNA"/>
</dbReference>
<evidence type="ECO:0000313" key="4">
    <source>
        <dbReference type="Proteomes" id="UP000063275"/>
    </source>
</evidence>
<dbReference type="OrthoDB" id="9984537at2"/>
<reference evidence="3 4" key="1">
    <citation type="submission" date="2015-11" db="EMBL/GenBank/DDBJ databases">
        <authorList>
            <person name="Zhang Y."/>
            <person name="Guo Z."/>
        </authorList>
    </citation>
    <scope>NUCLEOTIDE SEQUENCE [LARGE SCALE GENOMIC DNA]</scope>
    <source>
        <strain evidence="3 4">ChDC F174</strain>
        <plasmid evidence="4">Plasmid unnamed1</plasmid>
    </source>
</reference>
<feature type="signal peptide" evidence="2">
    <location>
        <begin position="1"/>
        <end position="20"/>
    </location>
</feature>
<gene>
    <name evidence="3" type="ORF">RN87_11560</name>
</gene>
<accession>A0A0S2ZQS1</accession>
<geneLocation type="plasmid" evidence="3">
    <name>unnamed1</name>
</geneLocation>
<feature type="chain" id="PRO_5006608773" description="P-type conjugative transfer protein TrbJ" evidence="2">
    <location>
        <begin position="21"/>
        <end position="251"/>
    </location>
</feature>
<feature type="coiled-coil region" evidence="1">
    <location>
        <begin position="200"/>
        <end position="227"/>
    </location>
</feature>
<dbReference type="Proteomes" id="UP000063275">
    <property type="component" value="Plasmid unnamed1"/>
</dbReference>
<keyword evidence="3" id="KW-0614">Plasmid</keyword>
<protein>
    <recommendedName>
        <fullName evidence="5">P-type conjugative transfer protein TrbJ</fullName>
    </recommendedName>
</protein>
<evidence type="ECO:0000256" key="2">
    <source>
        <dbReference type="SAM" id="SignalP"/>
    </source>
</evidence>
<feature type="coiled-coil region" evidence="1">
    <location>
        <begin position="87"/>
        <end position="169"/>
    </location>
</feature>
<keyword evidence="1" id="KW-0175">Coiled coil</keyword>